<proteinExistence type="predicted"/>
<gene>
    <name evidence="1" type="ORF">SAMN04487995_5888</name>
</gene>
<dbReference type="EMBL" id="FNXY01000011">
    <property type="protein sequence ID" value="SEJ68342.1"/>
    <property type="molecule type" value="Genomic_DNA"/>
</dbReference>
<protein>
    <submittedName>
        <fullName evidence="1">Uncharacterized protein</fullName>
    </submittedName>
</protein>
<reference evidence="1 2" key="1">
    <citation type="submission" date="2016-10" db="EMBL/GenBank/DDBJ databases">
        <authorList>
            <person name="de Groot N.N."/>
        </authorList>
    </citation>
    <scope>NUCLEOTIDE SEQUENCE [LARGE SCALE GENOMIC DNA]</scope>
    <source>
        <strain evidence="1 2">DSM 19938</strain>
    </source>
</reference>
<keyword evidence="2" id="KW-1185">Reference proteome</keyword>
<evidence type="ECO:0000313" key="1">
    <source>
        <dbReference type="EMBL" id="SEJ68342.1"/>
    </source>
</evidence>
<name>A0A1H7B1R9_9BACT</name>
<dbReference type="OrthoDB" id="962802at2"/>
<dbReference type="STRING" id="408657.SAMN04487995_5888"/>
<dbReference type="AlphaFoldDB" id="A0A1H7B1R9"/>
<evidence type="ECO:0000313" key="2">
    <source>
        <dbReference type="Proteomes" id="UP000199532"/>
    </source>
</evidence>
<accession>A0A1H7B1R9</accession>
<dbReference type="Proteomes" id="UP000199532">
    <property type="component" value="Unassembled WGS sequence"/>
</dbReference>
<sequence length="76" mass="8565">MSKRLIRIASKNILTELGTTSEGLELNAISRSGNTCFGKLISVTSDFLTILDTRQHKHKFALSDIFEVVYDEKSKF</sequence>
<organism evidence="1 2">
    <name type="scientific">Dyadobacter koreensis</name>
    <dbReference type="NCBI Taxonomy" id="408657"/>
    <lineage>
        <taxon>Bacteria</taxon>
        <taxon>Pseudomonadati</taxon>
        <taxon>Bacteroidota</taxon>
        <taxon>Cytophagia</taxon>
        <taxon>Cytophagales</taxon>
        <taxon>Spirosomataceae</taxon>
        <taxon>Dyadobacter</taxon>
    </lineage>
</organism>
<dbReference type="RefSeq" id="WP_090341733.1">
    <property type="nucleotide sequence ID" value="NZ_FNXY01000011.1"/>
</dbReference>